<feature type="compositionally biased region" description="Low complexity" evidence="1">
    <location>
        <begin position="28"/>
        <end position="40"/>
    </location>
</feature>
<sequence>MRRYSIALLLGLLALFPLAACTDDDGDGVSSLDSPGASESAADDGGGGEEDAFQEALAYSECMRENGIEGFPDPEENEGGGIGLSLDKSVDPESDEFKAAEAACEDLRPGPGDDETVDPEVYQALIEYSECMRTNGVEDFPDPEPNGGIMIDSNMGFDTESDEFKAAEEACRDLRPGDGEGDLSEGDE</sequence>
<protein>
    <submittedName>
        <fullName evidence="3">Uncharacterized protein</fullName>
    </submittedName>
</protein>
<accession>A0A4S8PNK4</accession>
<comment type="caution">
    <text evidence="3">The sequence shown here is derived from an EMBL/GenBank/DDBJ whole genome shotgun (WGS) entry which is preliminary data.</text>
</comment>
<dbReference type="RefSeq" id="WP_136528837.1">
    <property type="nucleotide sequence ID" value="NZ_STGX01000004.1"/>
</dbReference>
<reference evidence="3 4" key="1">
    <citation type="journal article" date="2018" name="Int. J. Syst. Evol. Microbiol.">
        <title>Glycomyces paridis sp. nov., isolated from the medicinal plant Paris polyphylla.</title>
        <authorList>
            <person name="Fang X.M."/>
            <person name="Bai J.L."/>
            <person name="Su J."/>
            <person name="Zhao L.L."/>
            <person name="Liu H.Y."/>
            <person name="Ma B.P."/>
            <person name="Zhang Y.Q."/>
            <person name="Yu L.Y."/>
        </authorList>
    </citation>
    <scope>NUCLEOTIDE SEQUENCE [LARGE SCALE GENOMIC DNA]</scope>
    <source>
        <strain evidence="3 4">CPCC 204357</strain>
    </source>
</reference>
<feature type="signal peptide" evidence="2">
    <location>
        <begin position="1"/>
        <end position="19"/>
    </location>
</feature>
<gene>
    <name evidence="3" type="ORF">E9998_06110</name>
</gene>
<keyword evidence="4" id="KW-1185">Reference proteome</keyword>
<dbReference type="EMBL" id="STGX01000004">
    <property type="protein sequence ID" value="THV29964.1"/>
    <property type="molecule type" value="Genomic_DNA"/>
</dbReference>
<evidence type="ECO:0000256" key="2">
    <source>
        <dbReference type="SAM" id="SignalP"/>
    </source>
</evidence>
<dbReference type="AlphaFoldDB" id="A0A4S8PNK4"/>
<feature type="region of interest" description="Disordered" evidence="1">
    <location>
        <begin position="135"/>
        <end position="156"/>
    </location>
</feature>
<feature type="compositionally biased region" description="Basic and acidic residues" evidence="1">
    <location>
        <begin position="88"/>
        <end position="98"/>
    </location>
</feature>
<proteinExistence type="predicted"/>
<feature type="region of interest" description="Disordered" evidence="1">
    <location>
        <begin position="25"/>
        <end position="51"/>
    </location>
</feature>
<evidence type="ECO:0000313" key="4">
    <source>
        <dbReference type="Proteomes" id="UP000305792"/>
    </source>
</evidence>
<dbReference type="Proteomes" id="UP000305792">
    <property type="component" value="Unassembled WGS sequence"/>
</dbReference>
<name>A0A4S8PNK4_9ACTN</name>
<organism evidence="3 4">
    <name type="scientific">Glycomyces paridis</name>
    <dbReference type="NCBI Taxonomy" id="2126555"/>
    <lineage>
        <taxon>Bacteria</taxon>
        <taxon>Bacillati</taxon>
        <taxon>Actinomycetota</taxon>
        <taxon>Actinomycetes</taxon>
        <taxon>Glycomycetales</taxon>
        <taxon>Glycomycetaceae</taxon>
        <taxon>Glycomyces</taxon>
    </lineage>
</organism>
<feature type="chain" id="PRO_5039670476" evidence="2">
    <location>
        <begin position="20"/>
        <end position="188"/>
    </location>
</feature>
<keyword evidence="2" id="KW-0732">Signal</keyword>
<dbReference type="OrthoDB" id="7949713at2"/>
<evidence type="ECO:0000256" key="1">
    <source>
        <dbReference type="SAM" id="MobiDB-lite"/>
    </source>
</evidence>
<evidence type="ECO:0000313" key="3">
    <source>
        <dbReference type="EMBL" id="THV29964.1"/>
    </source>
</evidence>
<feature type="region of interest" description="Disordered" evidence="1">
    <location>
        <begin position="64"/>
        <end position="98"/>
    </location>
</feature>